<dbReference type="Proteomes" id="UP000193309">
    <property type="component" value="Unassembled WGS sequence"/>
</dbReference>
<evidence type="ECO:0008006" key="3">
    <source>
        <dbReference type="Google" id="ProtNLM"/>
    </source>
</evidence>
<keyword evidence="2" id="KW-1185">Reference proteome</keyword>
<accession>A0A1X7ISR9</accession>
<evidence type="ECO:0000313" key="2">
    <source>
        <dbReference type="Proteomes" id="UP000193309"/>
    </source>
</evidence>
<reference evidence="2" key="1">
    <citation type="submission" date="2017-04" db="EMBL/GenBank/DDBJ databases">
        <authorList>
            <person name="Varghese N."/>
            <person name="Submissions S."/>
        </authorList>
    </citation>
    <scope>NUCLEOTIDE SEQUENCE [LARGE SCALE GENOMIC DNA]</scope>
    <source>
        <strain evidence="2">VDS</strain>
    </source>
</reference>
<protein>
    <recommendedName>
        <fullName evidence="3">TetR family transcriptional regulator</fullName>
    </recommendedName>
</protein>
<evidence type="ECO:0000313" key="1">
    <source>
        <dbReference type="EMBL" id="SMG17819.1"/>
    </source>
</evidence>
<organism evidence="1 2">
    <name type="scientific">Corynebacterium pollutisoli</name>
    <dbReference type="NCBI Taxonomy" id="1610489"/>
    <lineage>
        <taxon>Bacteria</taxon>
        <taxon>Bacillati</taxon>
        <taxon>Actinomycetota</taxon>
        <taxon>Actinomycetes</taxon>
        <taxon>Mycobacteriales</taxon>
        <taxon>Corynebacteriaceae</taxon>
        <taxon>Corynebacterium</taxon>
    </lineage>
</organism>
<gene>
    <name evidence="1" type="ORF">SAMN06295981_0912</name>
</gene>
<proteinExistence type="predicted"/>
<name>A0A1X7ISR9_9CORY</name>
<dbReference type="STRING" id="1610489.SAMN06295981_0912"/>
<dbReference type="AlphaFoldDB" id="A0A1X7ISR9"/>
<dbReference type="EMBL" id="FXAR01000002">
    <property type="protein sequence ID" value="SMG17819.1"/>
    <property type="molecule type" value="Genomic_DNA"/>
</dbReference>
<sequence length="88" mass="9348">MTPALTPEQLLLIADEFCATHRVQIRDFGALVAAAAVPGARIAGIPVHEGVAASGRALAEAVTRLEPMSDHNREFGEACGRLYQILHS</sequence>